<keyword evidence="2" id="KW-1003">Cell membrane</keyword>
<evidence type="ECO:0000256" key="3">
    <source>
        <dbReference type="ARBA" id="ARBA00022692"/>
    </source>
</evidence>
<keyword evidence="4 6" id="KW-1133">Transmembrane helix</keyword>
<proteinExistence type="predicted"/>
<dbReference type="GO" id="GO:0005886">
    <property type="term" value="C:plasma membrane"/>
    <property type="evidence" value="ECO:0007669"/>
    <property type="project" value="UniProtKB-SubCell"/>
</dbReference>
<feature type="transmembrane region" description="Helical" evidence="6">
    <location>
        <begin position="109"/>
        <end position="128"/>
    </location>
</feature>
<sequence>MSAHVQTRPAHPQDPLGDRGRNVLDWASKNAVYVALVALFIFNLLATRGFASAFTLQNLLFSAAPLILIAVGQTLAIGTGGIDLSVGSVMAFSSATIALYLGYGEAATLLIAVAAAAAIGLVNGSLIAFARINPLITGLGLLVAVRGLAQAVSGGSRSPIPPGGLFTWIGNASFVGVPIVALFAFATTAAFIILVRRTTFGRYALFAGSNRSAAFLAGTPRNSTLIGVYIASATLAGIAGVMVSARIGASDPSFIGINFELTAIAAVVIGGTPLAGGRMSILGAASAAIFLQLIDTTFVMQGINPAFSQVLKAVLIIVALYMQRSRKDAR</sequence>
<evidence type="ECO:0000256" key="6">
    <source>
        <dbReference type="SAM" id="Phobius"/>
    </source>
</evidence>
<keyword evidence="5 6" id="KW-0472">Membrane</keyword>
<feature type="transmembrane region" description="Helical" evidence="6">
    <location>
        <begin position="226"/>
        <end position="247"/>
    </location>
</feature>
<name>A0AB39YMD3_9MICC</name>
<feature type="transmembrane region" description="Helical" evidence="6">
    <location>
        <begin position="306"/>
        <end position="322"/>
    </location>
</feature>
<feature type="transmembrane region" description="Helical" evidence="6">
    <location>
        <begin position="253"/>
        <end position="274"/>
    </location>
</feature>
<evidence type="ECO:0000313" key="7">
    <source>
        <dbReference type="EMBL" id="XDV71505.1"/>
    </source>
</evidence>
<dbReference type="InterPro" id="IPR001851">
    <property type="entry name" value="ABC_transp_permease"/>
</dbReference>
<accession>A0AB39YMD3</accession>
<dbReference type="EMBL" id="CP165735">
    <property type="protein sequence ID" value="XDV71505.1"/>
    <property type="molecule type" value="Genomic_DNA"/>
</dbReference>
<protein>
    <submittedName>
        <fullName evidence="7">ABC transporter permease</fullName>
    </submittedName>
</protein>
<feature type="transmembrane region" description="Helical" evidence="6">
    <location>
        <begin position="172"/>
        <end position="195"/>
    </location>
</feature>
<dbReference type="RefSeq" id="WP_369745545.1">
    <property type="nucleotide sequence ID" value="NZ_CP165735.1"/>
</dbReference>
<comment type="subcellular location">
    <subcellularLocation>
        <location evidence="1">Cell membrane</location>
        <topology evidence="1">Multi-pass membrane protein</topology>
    </subcellularLocation>
</comment>
<evidence type="ECO:0000256" key="2">
    <source>
        <dbReference type="ARBA" id="ARBA00022475"/>
    </source>
</evidence>
<evidence type="ECO:0000256" key="4">
    <source>
        <dbReference type="ARBA" id="ARBA00022989"/>
    </source>
</evidence>
<feature type="transmembrane region" description="Helical" evidence="6">
    <location>
        <begin position="84"/>
        <end position="103"/>
    </location>
</feature>
<reference evidence="7" key="1">
    <citation type="submission" date="2024-07" db="EMBL/GenBank/DDBJ databases">
        <authorList>
            <person name="Li J."/>
            <person name="Wei H."/>
            <person name="Ma J."/>
        </authorList>
    </citation>
    <scope>NUCLEOTIDE SEQUENCE</scope>
    <source>
        <strain evidence="7">AMU7</strain>
    </source>
</reference>
<dbReference type="PANTHER" id="PTHR32196">
    <property type="entry name" value="ABC TRANSPORTER PERMEASE PROTEIN YPHD-RELATED-RELATED"/>
    <property type="match status" value="1"/>
</dbReference>
<feature type="transmembrane region" description="Helical" evidence="6">
    <location>
        <begin position="281"/>
        <end position="300"/>
    </location>
</feature>
<keyword evidence="3 6" id="KW-0812">Transmembrane</keyword>
<dbReference type="Pfam" id="PF02653">
    <property type="entry name" value="BPD_transp_2"/>
    <property type="match status" value="1"/>
</dbReference>
<dbReference type="CDD" id="cd06579">
    <property type="entry name" value="TM_PBP1_transp_AraH_like"/>
    <property type="match status" value="1"/>
</dbReference>
<evidence type="ECO:0000256" key="5">
    <source>
        <dbReference type="ARBA" id="ARBA00023136"/>
    </source>
</evidence>
<organism evidence="7">
    <name type="scientific">Paenarthrobacter sp. AMU7</name>
    <dbReference type="NCBI Taxonomy" id="3162492"/>
    <lineage>
        <taxon>Bacteria</taxon>
        <taxon>Bacillati</taxon>
        <taxon>Actinomycetota</taxon>
        <taxon>Actinomycetes</taxon>
        <taxon>Micrococcales</taxon>
        <taxon>Micrococcaceae</taxon>
        <taxon>Paenarthrobacter</taxon>
    </lineage>
</organism>
<evidence type="ECO:0000256" key="1">
    <source>
        <dbReference type="ARBA" id="ARBA00004651"/>
    </source>
</evidence>
<dbReference type="GO" id="GO:0022857">
    <property type="term" value="F:transmembrane transporter activity"/>
    <property type="evidence" value="ECO:0007669"/>
    <property type="project" value="InterPro"/>
</dbReference>
<feature type="transmembrane region" description="Helical" evidence="6">
    <location>
        <begin position="59"/>
        <end position="77"/>
    </location>
</feature>
<feature type="transmembrane region" description="Helical" evidence="6">
    <location>
        <begin position="31"/>
        <end position="53"/>
    </location>
</feature>
<dbReference type="AlphaFoldDB" id="A0AB39YMD3"/>
<gene>
    <name evidence="7" type="ORF">ABQM86_21530</name>
</gene>